<accession>A0A0R2E946</accession>
<sequence>MRGKSMTKIEIKNLTFGYDLQNTLLFDHVDLTIANSWKLGLIGRNGRGKTTLLKLLQGQYEYRGKVIKQVNFVYFPQSIKNRDLTVIEILNNQMQFEEWQIRKELELLDINEGILNLPFGKLSGGEQTKVLLALLFVDKNNFPLIDEPTNHLDIKSRKVVANYLKTKKQGFILVSHDRTFVNQVVDHILAIERKKVALYHGDYQLYEIQKKLADNLQQEQNEKTRKEITRLKQTYREKENWAKSRETAGKGKNKKKAKMTSRPDDTVARNQMRRAKAIETRMDKKIEEKETLIKNIDYVDQLNINFVKTRHNPLVKVRNLSLSFENHRLFEPISFEIKEGRQVAIIGENGTGKTSLIKSIFGGFEGNQTGKIEVANNISVSFVRQVFDEQGTLADFANRNGINYQDLLNILRKLGTDREVFLNRIEDMSLGQKKRVEFARSLLVSAELYVWDEPLNYLDIYNRKQIEQLITKYRPTMLIIEHDSQFLSNIGAEVMELR</sequence>
<dbReference type="PATRIC" id="fig|1046596.6.peg.1801"/>
<dbReference type="EMBL" id="AYYH01000044">
    <property type="protein sequence ID" value="KRN08860.1"/>
    <property type="molecule type" value="Genomic_DNA"/>
</dbReference>
<name>A0A0R2E946_9LACO</name>
<comment type="caution">
    <text evidence="5">The sequence shown here is derived from an EMBL/GenBank/DDBJ whole genome shotgun (WGS) entry which is preliminary data.</text>
</comment>
<evidence type="ECO:0000313" key="6">
    <source>
        <dbReference type="Proteomes" id="UP000050898"/>
    </source>
</evidence>
<keyword evidence="1" id="KW-0547">Nucleotide-binding</keyword>
<dbReference type="NCBIfam" id="NF000355">
    <property type="entry name" value="ribo_prot_ABC_F"/>
    <property type="match status" value="1"/>
</dbReference>
<dbReference type="GO" id="GO:0005524">
    <property type="term" value="F:ATP binding"/>
    <property type="evidence" value="ECO:0007669"/>
    <property type="project" value="UniProtKB-KW"/>
</dbReference>
<dbReference type="InterPro" id="IPR027417">
    <property type="entry name" value="P-loop_NTPase"/>
</dbReference>
<evidence type="ECO:0000313" key="5">
    <source>
        <dbReference type="EMBL" id="KRN08860.1"/>
    </source>
</evidence>
<dbReference type="PANTHER" id="PTHR42855:SF2">
    <property type="entry name" value="DRUG RESISTANCE ABC TRANSPORTER,ATP-BINDING PROTEIN"/>
    <property type="match status" value="1"/>
</dbReference>
<feature type="region of interest" description="Disordered" evidence="3">
    <location>
        <begin position="239"/>
        <end position="266"/>
    </location>
</feature>
<feature type="domain" description="ABC transporter" evidence="4">
    <location>
        <begin position="315"/>
        <end position="498"/>
    </location>
</feature>
<gene>
    <name evidence="5" type="ORF">FD00_GL001712</name>
</gene>
<evidence type="ECO:0000256" key="1">
    <source>
        <dbReference type="ARBA" id="ARBA00022741"/>
    </source>
</evidence>
<dbReference type="InterPro" id="IPR051309">
    <property type="entry name" value="ABCF_ATPase"/>
</dbReference>
<keyword evidence="6" id="KW-1185">Reference proteome</keyword>
<dbReference type="PROSITE" id="PS00211">
    <property type="entry name" value="ABC_TRANSPORTER_1"/>
    <property type="match status" value="2"/>
</dbReference>
<organism evidence="5 6">
    <name type="scientific">Liquorilactobacillus mali KCTC 3596 = DSM 20444</name>
    <dbReference type="NCBI Taxonomy" id="1046596"/>
    <lineage>
        <taxon>Bacteria</taxon>
        <taxon>Bacillati</taxon>
        <taxon>Bacillota</taxon>
        <taxon>Bacilli</taxon>
        <taxon>Lactobacillales</taxon>
        <taxon>Lactobacillaceae</taxon>
        <taxon>Liquorilactobacillus</taxon>
    </lineage>
</organism>
<dbReference type="GO" id="GO:0016887">
    <property type="term" value="F:ATP hydrolysis activity"/>
    <property type="evidence" value="ECO:0007669"/>
    <property type="project" value="InterPro"/>
</dbReference>
<dbReference type="SMART" id="SM00382">
    <property type="entry name" value="AAA"/>
    <property type="match status" value="2"/>
</dbReference>
<evidence type="ECO:0000259" key="4">
    <source>
        <dbReference type="PROSITE" id="PS50893"/>
    </source>
</evidence>
<dbReference type="PROSITE" id="PS50893">
    <property type="entry name" value="ABC_TRANSPORTER_2"/>
    <property type="match status" value="2"/>
</dbReference>
<proteinExistence type="predicted"/>
<protein>
    <submittedName>
        <fullName evidence="5">ABC transporter ATP-binding protein</fullName>
    </submittedName>
</protein>
<dbReference type="InterPro" id="IPR003593">
    <property type="entry name" value="AAA+_ATPase"/>
</dbReference>
<dbReference type="SUPFAM" id="SSF52540">
    <property type="entry name" value="P-loop containing nucleoside triphosphate hydrolases"/>
    <property type="match status" value="2"/>
</dbReference>
<feature type="compositionally biased region" description="Basic and acidic residues" evidence="3">
    <location>
        <begin position="239"/>
        <end position="249"/>
    </location>
</feature>
<evidence type="ECO:0000256" key="2">
    <source>
        <dbReference type="ARBA" id="ARBA00022840"/>
    </source>
</evidence>
<evidence type="ECO:0000256" key="3">
    <source>
        <dbReference type="SAM" id="MobiDB-lite"/>
    </source>
</evidence>
<keyword evidence="2 5" id="KW-0067">ATP-binding</keyword>
<dbReference type="InterPro" id="IPR017871">
    <property type="entry name" value="ABC_transporter-like_CS"/>
</dbReference>
<dbReference type="AlphaFoldDB" id="A0A0R2E946"/>
<dbReference type="CDD" id="cd03221">
    <property type="entry name" value="ABCF_EF-3"/>
    <property type="match status" value="2"/>
</dbReference>
<dbReference type="InterPro" id="IPR003439">
    <property type="entry name" value="ABC_transporter-like_ATP-bd"/>
</dbReference>
<dbReference type="Proteomes" id="UP000050898">
    <property type="component" value="Unassembled WGS sequence"/>
</dbReference>
<dbReference type="Pfam" id="PF00005">
    <property type="entry name" value="ABC_tran"/>
    <property type="match status" value="2"/>
</dbReference>
<dbReference type="Gene3D" id="3.40.50.300">
    <property type="entry name" value="P-loop containing nucleotide triphosphate hydrolases"/>
    <property type="match status" value="2"/>
</dbReference>
<reference evidence="5 6" key="1">
    <citation type="journal article" date="2015" name="Genome Announc.">
        <title>Expanding the biotechnology potential of lactobacilli through comparative genomics of 213 strains and associated genera.</title>
        <authorList>
            <person name="Sun Z."/>
            <person name="Harris H.M."/>
            <person name="McCann A."/>
            <person name="Guo C."/>
            <person name="Argimon S."/>
            <person name="Zhang W."/>
            <person name="Yang X."/>
            <person name="Jeffery I.B."/>
            <person name="Cooney J.C."/>
            <person name="Kagawa T.F."/>
            <person name="Liu W."/>
            <person name="Song Y."/>
            <person name="Salvetti E."/>
            <person name="Wrobel A."/>
            <person name="Rasinkangas P."/>
            <person name="Parkhill J."/>
            <person name="Rea M.C."/>
            <person name="O'Sullivan O."/>
            <person name="Ritari J."/>
            <person name="Douillard F.P."/>
            <person name="Paul Ross R."/>
            <person name="Yang R."/>
            <person name="Briner A.E."/>
            <person name="Felis G.E."/>
            <person name="de Vos W.M."/>
            <person name="Barrangou R."/>
            <person name="Klaenhammer T.R."/>
            <person name="Caufield P.W."/>
            <person name="Cui Y."/>
            <person name="Zhang H."/>
            <person name="O'Toole P.W."/>
        </authorList>
    </citation>
    <scope>NUCLEOTIDE SEQUENCE [LARGE SCALE GENOMIC DNA]</scope>
    <source>
        <strain evidence="5 6">DSM 20444</strain>
    </source>
</reference>
<feature type="domain" description="ABC transporter" evidence="4">
    <location>
        <begin position="9"/>
        <end position="218"/>
    </location>
</feature>
<dbReference type="PANTHER" id="PTHR42855">
    <property type="entry name" value="ABC TRANSPORTER ATP-BINDING SUBUNIT"/>
    <property type="match status" value="1"/>
</dbReference>